<evidence type="ECO:0000313" key="4">
    <source>
        <dbReference type="Proteomes" id="UP000294847"/>
    </source>
</evidence>
<feature type="region of interest" description="Disordered" evidence="1">
    <location>
        <begin position="49"/>
        <end position="198"/>
    </location>
</feature>
<reference evidence="3 4" key="1">
    <citation type="journal article" date="2019" name="Mol. Biol. Evol.">
        <title>Blast fungal genomes show frequent chromosomal changes, gene gains and losses, and effector gene turnover.</title>
        <authorList>
            <person name="Gomez Luciano L.B."/>
            <person name="Jason Tsai I."/>
            <person name="Chuma I."/>
            <person name="Tosa Y."/>
            <person name="Chen Y.H."/>
            <person name="Li J.Y."/>
            <person name="Li M.Y."/>
            <person name="Jade Lu M.Y."/>
            <person name="Nakayashiki H."/>
            <person name="Li W.H."/>
        </authorList>
    </citation>
    <scope>NUCLEOTIDE SEQUENCE [LARGE SCALE GENOMIC DNA]</scope>
    <source>
        <strain evidence="3">MZ5-1-6</strain>
    </source>
</reference>
<evidence type="ECO:0000256" key="2">
    <source>
        <dbReference type="SAM" id="SignalP"/>
    </source>
</evidence>
<feature type="chain" id="PRO_5043388864" evidence="2">
    <location>
        <begin position="25"/>
        <end position="472"/>
    </location>
</feature>
<feature type="region of interest" description="Disordered" evidence="1">
    <location>
        <begin position="229"/>
        <end position="472"/>
    </location>
</feature>
<feature type="compositionally biased region" description="Low complexity" evidence="1">
    <location>
        <begin position="271"/>
        <end position="283"/>
    </location>
</feature>
<feature type="compositionally biased region" description="Basic and acidic residues" evidence="1">
    <location>
        <begin position="77"/>
        <end position="88"/>
    </location>
</feature>
<evidence type="ECO:0000256" key="1">
    <source>
        <dbReference type="SAM" id="MobiDB-lite"/>
    </source>
</evidence>
<dbReference type="Proteomes" id="UP000294847">
    <property type="component" value="Chromosome 4"/>
</dbReference>
<feature type="compositionally biased region" description="Pro residues" evidence="1">
    <location>
        <begin position="395"/>
        <end position="410"/>
    </location>
</feature>
<proteinExistence type="predicted"/>
<evidence type="ECO:0000313" key="3">
    <source>
        <dbReference type="EMBL" id="QBZ61815.1"/>
    </source>
</evidence>
<dbReference type="PRINTS" id="PR01217">
    <property type="entry name" value="PRICHEXTENSN"/>
</dbReference>
<sequence length="472" mass="50657">MRLKSRRTGFPALSLLLLLSATTAAPLPANDDEPQKTDPVLPSRADVQVIPNAKIQDPNTGKTVEGPLVKGNWGNDKIPEHSRHKEASIAEFPNNGKPFPLHPNPAKQRTERQKGIPRAGPQRGSGEPQVLDETTPNLMDNKKSGKETTIRSAPHYESGGKLAAHEEAAKKKFEADPANKGKKFHRTPAPDGAVNDEAALTSRMKANLAKYEAQTGKKGFLQVEVKNGFYNDLPPQDQPRRAFEAPAVLNSQTLQPGKSGADSTASKKQKAQQPQPKPQAAAAVPPPTPQDDGKPWVDAAGRTLRGRKRPADPQVTGESSKQAPKAPKGVPDPNNYLRDPSPIRDAYKPGDKTTKSSTPAIPPPSDAQARARQPPRPKDTEEYKQWLAKTGGEWRPPPPPPPLPKPPLPKIEPKKGGDPPGPTKITGKEGTSKEAPAAIRVSKEVSSSKVAIRPKPVAKAPAPKKPIGKKSS</sequence>
<protein>
    <submittedName>
        <fullName evidence="3">Uncharacterized protein</fullName>
    </submittedName>
</protein>
<feature type="signal peptide" evidence="2">
    <location>
        <begin position="1"/>
        <end position="24"/>
    </location>
</feature>
<feature type="compositionally biased region" description="Basic and acidic residues" evidence="1">
    <location>
        <begin position="341"/>
        <end position="354"/>
    </location>
</feature>
<gene>
    <name evidence="3" type="ORF">PoMZ_08773</name>
</gene>
<feature type="compositionally biased region" description="Basic and acidic residues" evidence="1">
    <location>
        <begin position="140"/>
        <end position="149"/>
    </location>
</feature>
<feature type="compositionally biased region" description="Basic and acidic residues" evidence="1">
    <location>
        <begin position="163"/>
        <end position="179"/>
    </location>
</feature>
<dbReference type="EMBL" id="CP034207">
    <property type="protein sequence ID" value="QBZ61815.1"/>
    <property type="molecule type" value="Genomic_DNA"/>
</dbReference>
<feature type="compositionally biased region" description="Low complexity" evidence="1">
    <location>
        <begin position="449"/>
        <end position="461"/>
    </location>
</feature>
<accession>A0A4P7NII1</accession>
<name>A0A4P7NII1_PYROR</name>
<keyword evidence="2" id="KW-0732">Signal</keyword>
<dbReference type="AlphaFoldDB" id="A0A4P7NII1"/>
<feature type="compositionally biased region" description="Polar residues" evidence="1">
    <location>
        <begin position="249"/>
        <end position="264"/>
    </location>
</feature>
<organism evidence="3 4">
    <name type="scientific">Pyricularia oryzae</name>
    <name type="common">Rice blast fungus</name>
    <name type="synonym">Magnaporthe oryzae</name>
    <dbReference type="NCBI Taxonomy" id="318829"/>
    <lineage>
        <taxon>Eukaryota</taxon>
        <taxon>Fungi</taxon>
        <taxon>Dikarya</taxon>
        <taxon>Ascomycota</taxon>
        <taxon>Pezizomycotina</taxon>
        <taxon>Sordariomycetes</taxon>
        <taxon>Sordariomycetidae</taxon>
        <taxon>Magnaporthales</taxon>
        <taxon>Pyriculariaceae</taxon>
        <taxon>Pyricularia</taxon>
    </lineage>
</organism>